<gene>
    <name evidence="1" type="ORF">MFLO_15815</name>
</gene>
<accession>A0ABN0RB87</accession>
<reference evidence="1 2" key="1">
    <citation type="journal article" date="2014" name="Int. J. Syst. Evol. Microbiol.">
        <title>Listeria floridensis sp. nov., Listeria aquatica sp. nov., Listeria cornellensis sp. nov., Listeria riparia sp. nov. and Listeria grandensis sp. nov., from agricultural and natural environments.</title>
        <authorList>
            <person name="den Bakker H.C."/>
            <person name="Warchocki S."/>
            <person name="Wright E.M."/>
            <person name="Allred A.F."/>
            <person name="Ahlstrom C."/>
            <person name="Manuel C.S."/>
            <person name="Stasiewicz M.J."/>
            <person name="Burrell A."/>
            <person name="Roof S."/>
            <person name="Strawn L."/>
            <person name="Fortes E.D."/>
            <person name="Nightingale K.K."/>
            <person name="Kephart D."/>
            <person name="Wiedmann M."/>
        </authorList>
    </citation>
    <scope>NUCLEOTIDE SEQUENCE [LARGE SCALE GENOMIC DNA]</scope>
    <source>
        <strain evidence="1 2">FSL S10-1187</strain>
    </source>
</reference>
<proteinExistence type="predicted"/>
<protein>
    <submittedName>
        <fullName evidence="1">Uncharacterized protein</fullName>
    </submittedName>
</protein>
<comment type="caution">
    <text evidence="1">The sequence shown here is derived from an EMBL/GenBank/DDBJ whole genome shotgun (WGS) entry which is preliminary data.</text>
</comment>
<evidence type="ECO:0000313" key="2">
    <source>
        <dbReference type="Proteomes" id="UP000019249"/>
    </source>
</evidence>
<evidence type="ECO:0000313" key="1">
    <source>
        <dbReference type="EMBL" id="EUJ23748.1"/>
    </source>
</evidence>
<dbReference type="Proteomes" id="UP000019249">
    <property type="component" value="Unassembled WGS sequence"/>
</dbReference>
<dbReference type="EMBL" id="AODF01000068">
    <property type="protein sequence ID" value="EUJ23748.1"/>
    <property type="molecule type" value="Genomic_DNA"/>
</dbReference>
<organism evidence="1 2">
    <name type="scientific">Listeria floridensis FSL S10-1187</name>
    <dbReference type="NCBI Taxonomy" id="1265817"/>
    <lineage>
        <taxon>Bacteria</taxon>
        <taxon>Bacillati</taxon>
        <taxon>Bacillota</taxon>
        <taxon>Bacilli</taxon>
        <taxon>Bacillales</taxon>
        <taxon>Listeriaceae</taxon>
        <taxon>Listeria</taxon>
    </lineage>
</organism>
<name>A0ABN0RB87_9LIST</name>
<keyword evidence="2" id="KW-1185">Reference proteome</keyword>
<sequence>MATIKLHTGEVLELTQEELLNIFKLAHDEANKIDLNEITIEGVTYELSKESLTAGDYIVLKESGFHFVKAGVPYKVHNNVWTDGYTIVDDEGDNFSLDGEDYLTYKLKYSSRGYSFIKHGRDVNELKEGDIISYLDKKYVVVGVDSCTEYIIIVDGHMPVSIHKCTVALDTPVEKLLS</sequence>
<dbReference type="RefSeq" id="WP_036098658.1">
    <property type="nucleotide sequence ID" value="NZ_AODF01000068.1"/>
</dbReference>